<keyword evidence="3" id="KW-0067">ATP-binding</keyword>
<reference evidence="6 7" key="1">
    <citation type="journal article" date="2024" name="G3 (Bethesda)">
        <title>Genome assembly of Hibiscus sabdariffa L. provides insights into metabolisms of medicinal natural products.</title>
        <authorList>
            <person name="Kim T."/>
        </authorList>
    </citation>
    <scope>NUCLEOTIDE SEQUENCE [LARGE SCALE GENOMIC DNA]</scope>
    <source>
        <strain evidence="6">TK-2024</strain>
        <tissue evidence="6">Old leaves</tissue>
    </source>
</reference>
<evidence type="ECO:0000256" key="4">
    <source>
        <dbReference type="SAM" id="MobiDB-lite"/>
    </source>
</evidence>
<organism evidence="6 7">
    <name type="scientific">Hibiscus sabdariffa</name>
    <name type="common">roselle</name>
    <dbReference type="NCBI Taxonomy" id="183260"/>
    <lineage>
        <taxon>Eukaryota</taxon>
        <taxon>Viridiplantae</taxon>
        <taxon>Streptophyta</taxon>
        <taxon>Embryophyta</taxon>
        <taxon>Tracheophyta</taxon>
        <taxon>Spermatophyta</taxon>
        <taxon>Magnoliopsida</taxon>
        <taxon>eudicotyledons</taxon>
        <taxon>Gunneridae</taxon>
        <taxon>Pentapetalae</taxon>
        <taxon>rosids</taxon>
        <taxon>malvids</taxon>
        <taxon>Malvales</taxon>
        <taxon>Malvaceae</taxon>
        <taxon>Malvoideae</taxon>
        <taxon>Hibiscus</taxon>
    </lineage>
</organism>
<gene>
    <name evidence="6" type="ORF">V6N12_070094</name>
</gene>
<protein>
    <recommendedName>
        <fullName evidence="1">1-phosphatidylinositol-4-phosphate 5-kinase</fullName>
        <ecNumber evidence="1">2.7.1.68</ecNumber>
    </recommendedName>
</protein>
<feature type="region of interest" description="Disordered" evidence="4">
    <location>
        <begin position="94"/>
        <end position="116"/>
    </location>
</feature>
<keyword evidence="3" id="KW-0808">Transferase</keyword>
<dbReference type="Proteomes" id="UP001472677">
    <property type="component" value="Unassembled WGS sequence"/>
</dbReference>
<dbReference type="PANTHER" id="PTHR23086:SF113">
    <property type="entry name" value="PHOSPHATIDYLINOSITOL 4-PHOSPHATE 5-KINASE 6"/>
    <property type="match status" value="1"/>
</dbReference>
<name>A0ABR2FFW1_9ROSI</name>
<evidence type="ECO:0000256" key="2">
    <source>
        <dbReference type="ARBA" id="ARBA00022777"/>
    </source>
</evidence>
<feature type="compositionally biased region" description="Polar residues" evidence="4">
    <location>
        <begin position="94"/>
        <end position="115"/>
    </location>
</feature>
<feature type="domain" description="PIPK" evidence="5">
    <location>
        <begin position="1"/>
        <end position="172"/>
    </location>
</feature>
<dbReference type="SMART" id="SM00330">
    <property type="entry name" value="PIPKc"/>
    <property type="match status" value="1"/>
</dbReference>
<keyword evidence="3" id="KW-0547">Nucleotide-binding</keyword>
<evidence type="ECO:0000313" key="7">
    <source>
        <dbReference type="Proteomes" id="UP001472677"/>
    </source>
</evidence>
<evidence type="ECO:0000256" key="3">
    <source>
        <dbReference type="PROSITE-ProRule" id="PRU00781"/>
    </source>
</evidence>
<dbReference type="SUPFAM" id="SSF56104">
    <property type="entry name" value="SAICAR synthase-like"/>
    <property type="match status" value="1"/>
</dbReference>
<dbReference type="InterPro" id="IPR023610">
    <property type="entry name" value="PInositol-4/5-P-5/4-kinase"/>
</dbReference>
<evidence type="ECO:0000259" key="5">
    <source>
        <dbReference type="PROSITE" id="PS51455"/>
    </source>
</evidence>
<keyword evidence="7" id="KW-1185">Reference proteome</keyword>
<dbReference type="PROSITE" id="PS51455">
    <property type="entry name" value="PIPK"/>
    <property type="match status" value="1"/>
</dbReference>
<evidence type="ECO:0000256" key="1">
    <source>
        <dbReference type="ARBA" id="ARBA00012172"/>
    </source>
</evidence>
<dbReference type="PANTHER" id="PTHR23086">
    <property type="entry name" value="PHOSPHATIDYLINOSITOL-4-PHOSPHATE 5-KINASE"/>
    <property type="match status" value="1"/>
</dbReference>
<evidence type="ECO:0000313" key="6">
    <source>
        <dbReference type="EMBL" id="KAK8579788.1"/>
    </source>
</evidence>
<proteinExistence type="predicted"/>
<keyword evidence="2 3" id="KW-0418">Kinase</keyword>
<dbReference type="InterPro" id="IPR002498">
    <property type="entry name" value="PInositol-4-P-4/5-kinase_core"/>
</dbReference>
<dbReference type="Pfam" id="PF01504">
    <property type="entry name" value="PIP5K"/>
    <property type="match status" value="1"/>
</dbReference>
<accession>A0ABR2FFW1</accession>
<dbReference type="EC" id="2.7.1.68" evidence="1"/>
<comment type="caution">
    <text evidence="6">The sequence shown here is derived from an EMBL/GenBank/DDBJ whole genome shotgun (WGS) entry which is preliminary data.</text>
</comment>
<dbReference type="Gene3D" id="3.30.810.10">
    <property type="entry name" value="2-Layer Sandwich"/>
    <property type="match status" value="1"/>
</dbReference>
<dbReference type="InterPro" id="IPR027483">
    <property type="entry name" value="PInositol-4-P-4/5-kinase_C_sf"/>
</dbReference>
<sequence length="172" mass="19659">MKNLFCTHYATHRRFDLKGSSHGRTTCKPESEVDPTTTLKDLDLNYIFRLQKLWFQEFCRQVERDCDFLEQERIMDYSLLIGFHFREVSSPSATEVVTSTGNQDPENEGTPQQSEALVGEPTGVFCDVILFFGIINILQDNDITKVQEARACKLMQYVPTSISAVDPKQTLP</sequence>
<dbReference type="EMBL" id="JBBPBM010000006">
    <property type="protein sequence ID" value="KAK8579788.1"/>
    <property type="molecule type" value="Genomic_DNA"/>
</dbReference>